<keyword evidence="1" id="KW-0472">Membrane</keyword>
<dbReference type="EMBL" id="CP042914">
    <property type="protein sequence ID" value="QEG39603.1"/>
    <property type="molecule type" value="Genomic_DNA"/>
</dbReference>
<dbReference type="KEGG" id="rul:UC8_15990"/>
<proteinExistence type="predicted"/>
<organism evidence="2 3">
    <name type="scientific">Roseimaritima ulvae</name>
    <dbReference type="NCBI Taxonomy" id="980254"/>
    <lineage>
        <taxon>Bacteria</taxon>
        <taxon>Pseudomonadati</taxon>
        <taxon>Planctomycetota</taxon>
        <taxon>Planctomycetia</taxon>
        <taxon>Pirellulales</taxon>
        <taxon>Pirellulaceae</taxon>
        <taxon>Roseimaritima</taxon>
    </lineage>
</organism>
<protein>
    <submittedName>
        <fullName evidence="2">Uncharacterized protein</fullName>
    </submittedName>
</protein>
<sequence>MEDTLWLDGPQPHGVVNQFLTIALIPLALLAQAWGPLFGSTFDRPIRGRRLTFFVLLILGLTFVVIYSFMVPNRPPAEKPGDNRGDVDV</sequence>
<keyword evidence="3" id="KW-1185">Reference proteome</keyword>
<evidence type="ECO:0000256" key="1">
    <source>
        <dbReference type="SAM" id="Phobius"/>
    </source>
</evidence>
<name>A0A5B9R011_9BACT</name>
<dbReference type="RefSeq" id="WP_068133147.1">
    <property type="nucleotide sequence ID" value="NZ_CP042914.1"/>
</dbReference>
<dbReference type="OrthoDB" id="4381840at2"/>
<reference evidence="2 3" key="1">
    <citation type="submission" date="2019-08" db="EMBL/GenBank/DDBJ databases">
        <title>Deep-cultivation of Planctomycetes and their phenomic and genomic characterization uncovers novel biology.</title>
        <authorList>
            <person name="Wiegand S."/>
            <person name="Jogler M."/>
            <person name="Boedeker C."/>
            <person name="Pinto D."/>
            <person name="Vollmers J."/>
            <person name="Rivas-Marin E."/>
            <person name="Kohn T."/>
            <person name="Peeters S.H."/>
            <person name="Heuer A."/>
            <person name="Rast P."/>
            <person name="Oberbeckmann S."/>
            <person name="Bunk B."/>
            <person name="Jeske O."/>
            <person name="Meyerdierks A."/>
            <person name="Storesund J.E."/>
            <person name="Kallscheuer N."/>
            <person name="Luecker S."/>
            <person name="Lage O.M."/>
            <person name="Pohl T."/>
            <person name="Merkel B.J."/>
            <person name="Hornburger P."/>
            <person name="Mueller R.-W."/>
            <person name="Bruemmer F."/>
            <person name="Labrenz M."/>
            <person name="Spormann A.M."/>
            <person name="Op den Camp H."/>
            <person name="Overmann J."/>
            <person name="Amann R."/>
            <person name="Jetten M.S.M."/>
            <person name="Mascher T."/>
            <person name="Medema M.H."/>
            <person name="Devos D.P."/>
            <person name="Kaster A.-K."/>
            <person name="Ovreas L."/>
            <person name="Rohde M."/>
            <person name="Galperin M.Y."/>
            <person name="Jogler C."/>
        </authorList>
    </citation>
    <scope>NUCLEOTIDE SEQUENCE [LARGE SCALE GENOMIC DNA]</scope>
    <source>
        <strain evidence="2 3">UC8</strain>
    </source>
</reference>
<evidence type="ECO:0000313" key="3">
    <source>
        <dbReference type="Proteomes" id="UP000325286"/>
    </source>
</evidence>
<keyword evidence="1" id="KW-1133">Transmembrane helix</keyword>
<dbReference type="AlphaFoldDB" id="A0A5B9R011"/>
<gene>
    <name evidence="2" type="ORF">UC8_15990</name>
</gene>
<accession>A0A5B9R011</accession>
<evidence type="ECO:0000313" key="2">
    <source>
        <dbReference type="EMBL" id="QEG39603.1"/>
    </source>
</evidence>
<keyword evidence="1" id="KW-0812">Transmembrane</keyword>
<feature type="transmembrane region" description="Helical" evidence="1">
    <location>
        <begin position="20"/>
        <end position="39"/>
    </location>
</feature>
<feature type="transmembrane region" description="Helical" evidence="1">
    <location>
        <begin position="51"/>
        <end position="70"/>
    </location>
</feature>
<dbReference type="Proteomes" id="UP000325286">
    <property type="component" value="Chromosome"/>
</dbReference>